<gene>
    <name evidence="2" type="ORF">PCOR1329_LOCUS32511</name>
</gene>
<name>A0ABN9STX9_9DINO</name>
<dbReference type="EMBL" id="CAUYUJ010013224">
    <property type="protein sequence ID" value="CAK0835822.1"/>
    <property type="molecule type" value="Genomic_DNA"/>
</dbReference>
<evidence type="ECO:0008006" key="4">
    <source>
        <dbReference type="Google" id="ProtNLM"/>
    </source>
</evidence>
<reference evidence="2" key="1">
    <citation type="submission" date="2023-10" db="EMBL/GenBank/DDBJ databases">
        <authorList>
            <person name="Chen Y."/>
            <person name="Shah S."/>
            <person name="Dougan E. K."/>
            <person name="Thang M."/>
            <person name="Chan C."/>
        </authorList>
    </citation>
    <scope>NUCLEOTIDE SEQUENCE [LARGE SCALE GENOMIC DNA]</scope>
</reference>
<organism evidence="2 3">
    <name type="scientific">Prorocentrum cordatum</name>
    <dbReference type="NCBI Taxonomy" id="2364126"/>
    <lineage>
        <taxon>Eukaryota</taxon>
        <taxon>Sar</taxon>
        <taxon>Alveolata</taxon>
        <taxon>Dinophyceae</taxon>
        <taxon>Prorocentrales</taxon>
        <taxon>Prorocentraceae</taxon>
        <taxon>Prorocentrum</taxon>
    </lineage>
</organism>
<keyword evidence="3" id="KW-1185">Reference proteome</keyword>
<evidence type="ECO:0000313" key="2">
    <source>
        <dbReference type="EMBL" id="CAK0835822.1"/>
    </source>
</evidence>
<protein>
    <recommendedName>
        <fullName evidence="4">RNA-dependent RNA polymerase</fullName>
    </recommendedName>
</protein>
<evidence type="ECO:0000256" key="1">
    <source>
        <dbReference type="SAM" id="MobiDB-lite"/>
    </source>
</evidence>
<accession>A0ABN9STX9</accession>
<sequence length="1195" mass="130628">TLVVDAVASLNALADSRAGQGVQLALPRRIPGHELSDCQRSMLANIARMVKLFDPPIPNSSFEGGALAELVRSSSIYDVEDTSTSARYAPSKLKVLEGRARPIDARELVGDYAREYLDNPNSKIALDAVARAAVAEPIQPRWDPSLRQPGPRRRDLIRRLDAVGLLAYRRRRLGRVGMFFVKKKDKGAIRLALDARPVNELQKRPPKSRLATPGALSCLNLSDQWFALCAEDSSQLGAFPESGGALEKEDGGVCISGAGVDLKDGFYKFGLPSMSSWFCLGELCTARELNVAAVFDEDAGRMEPLCPDDQLRACFGGLAMGRSRALFFCHSAQEEAGRRATCRVGCGGAEPLADWRPSPAFGLGFVAVAPYVDNGNVIGGSLEATAALHKALTEELRAMGFVTHENVDPAAELELAGRRIEGTRRSLAPRSSRTWRPWRALRELEFTRGSAPGIVRRVVGHIVDHFSTRRELLSTLQYLCPFTGDGRGEWREFDANELAEIRFRELGGEREDDCGAGALPDETPELETGGGAFSAWAAREVEQGLGRLRGPRVAVIPSESQLDDVVEVVGLVPALCHEWGPPERWRCIRAGSWKRPDKIDNLEARAAPMGLADHCSHGANHNAALLFFGDNGSEILACDRGRARAWKLLALLRCGGVGQGRARRAGLLNFATLVAWAARSPAPRSPRRPPSRSRPPLGAGDSPRSPARTSVTLGTPLGAGKGRRPFGRLRRPKAPRMTPRSWPRRGAAARRLRHRGLRRRGEVYFLELFAGRCRLTAGALGGGLRCAVPVDHINAEYFDVTRAPVSDAIVQWILCGSIWAFALGTPCTRWSASRRGGEMSDSAASASGLACAKFSCRVVRACLGAGAQFVIENPRSSHLWSWPPLERLLRRAAAVRVELDMCAFGAAWKKPTLLVGNLQGLERMEARCPRHARHVVLQGVLRGAAPPAAWRKEGEPRLDQRREEHLAACLSQKVNRFVHVDPLPAKAWPQPNAELRVSDAGITLRTGLGFYVAWRWDGAAVSAARYALYGVAWTLDLPIKAPSCFALAKATLRAFSRRAPEKPRGPPCEEMLWLFVDFFIKHELCLVGFFALLACGCCLRPSEAIELCKEDLCPPAQGASIQKWSIAVAPSTRDRPAKNRQFDAGVVAAWQDRRWMGPLLKTIFEQTKPGELLFRGLALAAVEKAFKQASDHLGY</sequence>
<feature type="non-terminal residue" evidence="2">
    <location>
        <position position="1"/>
    </location>
</feature>
<feature type="non-terminal residue" evidence="2">
    <location>
        <position position="1195"/>
    </location>
</feature>
<feature type="region of interest" description="Disordered" evidence="1">
    <location>
        <begin position="679"/>
        <end position="747"/>
    </location>
</feature>
<evidence type="ECO:0000313" key="3">
    <source>
        <dbReference type="Proteomes" id="UP001189429"/>
    </source>
</evidence>
<proteinExistence type="predicted"/>
<dbReference type="Proteomes" id="UP001189429">
    <property type="component" value="Unassembled WGS sequence"/>
</dbReference>
<feature type="compositionally biased region" description="Basic residues" evidence="1">
    <location>
        <begin position="721"/>
        <end position="734"/>
    </location>
</feature>
<comment type="caution">
    <text evidence="2">The sequence shown here is derived from an EMBL/GenBank/DDBJ whole genome shotgun (WGS) entry which is preliminary data.</text>
</comment>